<evidence type="ECO:0000259" key="1">
    <source>
        <dbReference type="PROSITE" id="PS50846"/>
    </source>
</evidence>
<dbReference type="Gene3D" id="3.30.70.100">
    <property type="match status" value="1"/>
</dbReference>
<dbReference type="SUPFAM" id="SSF55008">
    <property type="entry name" value="HMA, heavy metal-associated domain"/>
    <property type="match status" value="1"/>
</dbReference>
<proteinExistence type="predicted"/>
<dbReference type="InterPro" id="IPR006121">
    <property type="entry name" value="HMA_dom"/>
</dbReference>
<evidence type="ECO:0000313" key="3">
    <source>
        <dbReference type="Proteomes" id="UP001314903"/>
    </source>
</evidence>
<dbReference type="PROSITE" id="PS50846">
    <property type="entry name" value="HMA_2"/>
    <property type="match status" value="1"/>
</dbReference>
<dbReference type="RefSeq" id="WP_209661006.1">
    <property type="nucleotide sequence ID" value="NZ_JAGGLI010000018.1"/>
</dbReference>
<evidence type="ECO:0000313" key="2">
    <source>
        <dbReference type="EMBL" id="MBP2027949.1"/>
    </source>
</evidence>
<dbReference type="Proteomes" id="UP001314903">
    <property type="component" value="Unassembled WGS sequence"/>
</dbReference>
<gene>
    <name evidence="2" type="ORF">J2Z35_001747</name>
</gene>
<comment type="caution">
    <text evidence="2">The sequence shown here is derived from an EMBL/GenBank/DDBJ whole genome shotgun (WGS) entry which is preliminary data.</text>
</comment>
<dbReference type="InterPro" id="IPR036163">
    <property type="entry name" value="HMA_dom_sf"/>
</dbReference>
<protein>
    <submittedName>
        <fullName evidence="2">Copper chaperone CopZ</fullName>
    </submittedName>
</protein>
<reference evidence="2 3" key="1">
    <citation type="submission" date="2021-03" db="EMBL/GenBank/DDBJ databases">
        <title>Genomic Encyclopedia of Type Strains, Phase IV (KMG-IV): sequencing the most valuable type-strain genomes for metagenomic binning, comparative biology and taxonomic classification.</title>
        <authorList>
            <person name="Goeker M."/>
        </authorList>
    </citation>
    <scope>NUCLEOTIDE SEQUENCE [LARGE SCALE GENOMIC DNA]</scope>
    <source>
        <strain evidence="2 3">DSM 27512</strain>
    </source>
</reference>
<organism evidence="2 3">
    <name type="scientific">Acetoanaerobium pronyense</name>
    <dbReference type="NCBI Taxonomy" id="1482736"/>
    <lineage>
        <taxon>Bacteria</taxon>
        <taxon>Bacillati</taxon>
        <taxon>Bacillota</taxon>
        <taxon>Clostridia</taxon>
        <taxon>Peptostreptococcales</taxon>
        <taxon>Filifactoraceae</taxon>
        <taxon>Acetoanaerobium</taxon>
    </lineage>
</organism>
<name>A0ABS4KMT9_9FIRM</name>
<dbReference type="Pfam" id="PF00403">
    <property type="entry name" value="HMA"/>
    <property type="match status" value="1"/>
</dbReference>
<dbReference type="EMBL" id="JAGGLI010000018">
    <property type="protein sequence ID" value="MBP2027949.1"/>
    <property type="molecule type" value="Genomic_DNA"/>
</dbReference>
<dbReference type="CDD" id="cd00371">
    <property type="entry name" value="HMA"/>
    <property type="match status" value="1"/>
</dbReference>
<sequence length="69" mass="7535">MKKTLSVSGMTCHKCEAHVKMALEDVENVESVEVDLKGGKAVVSMKEEVSDSTLKSAVEEFGYQVTEIN</sequence>
<keyword evidence="3" id="KW-1185">Reference proteome</keyword>
<feature type="domain" description="HMA" evidence="1">
    <location>
        <begin position="1"/>
        <end position="66"/>
    </location>
</feature>
<accession>A0ABS4KMT9</accession>